<reference evidence="1 2" key="1">
    <citation type="submission" date="2018-05" db="EMBL/GenBank/DDBJ databases">
        <title>Brumimicrobium oceani sp. nov., isolated from coastal sediment.</title>
        <authorList>
            <person name="Kou Y."/>
        </authorList>
    </citation>
    <scope>NUCLEOTIDE SEQUENCE [LARGE SCALE GENOMIC DNA]</scope>
    <source>
        <strain evidence="1 2">C305</strain>
    </source>
</reference>
<keyword evidence="2" id="KW-1185">Reference proteome</keyword>
<proteinExistence type="predicted"/>
<dbReference type="AlphaFoldDB" id="A0A2U2XD87"/>
<dbReference type="EMBL" id="QFRJ01000004">
    <property type="protein sequence ID" value="PWH85769.1"/>
    <property type="molecule type" value="Genomic_DNA"/>
</dbReference>
<dbReference type="InterPro" id="IPR026341">
    <property type="entry name" value="T9SS_type_B"/>
</dbReference>
<dbReference type="Pfam" id="PF13585">
    <property type="entry name" value="CHU_C"/>
    <property type="match status" value="1"/>
</dbReference>
<dbReference type="NCBIfam" id="TIGR04131">
    <property type="entry name" value="Bac_Flav_CTERM"/>
    <property type="match status" value="1"/>
</dbReference>
<accession>A0A2U2XD87</accession>
<sequence>MQVQGEIDSLVATLPNVFTPNNDGINDFFNVKVNLPVTYDLVILNRWGNVAFDWKGKLEKGQNNLWNGESKNGDKVSDGVYFYRIEFSQMEWVEKESFWVCTCDWEIITN</sequence>
<gene>
    <name evidence="1" type="ORF">DIT68_06660</name>
</gene>
<evidence type="ECO:0000313" key="1">
    <source>
        <dbReference type="EMBL" id="PWH85769.1"/>
    </source>
</evidence>
<dbReference type="Gene3D" id="2.60.40.4070">
    <property type="match status" value="1"/>
</dbReference>
<evidence type="ECO:0000313" key="2">
    <source>
        <dbReference type="Proteomes" id="UP000245370"/>
    </source>
</evidence>
<dbReference type="Proteomes" id="UP000245370">
    <property type="component" value="Unassembled WGS sequence"/>
</dbReference>
<organism evidence="1 2">
    <name type="scientific">Brumimicrobium oceani</name>
    <dbReference type="NCBI Taxonomy" id="2100725"/>
    <lineage>
        <taxon>Bacteria</taxon>
        <taxon>Pseudomonadati</taxon>
        <taxon>Bacteroidota</taxon>
        <taxon>Flavobacteriia</taxon>
        <taxon>Flavobacteriales</taxon>
        <taxon>Crocinitomicaceae</taxon>
        <taxon>Brumimicrobium</taxon>
    </lineage>
</organism>
<protein>
    <recommendedName>
        <fullName evidence="3">Gliding motility-associated C-terminal domain-containing protein</fullName>
    </recommendedName>
</protein>
<evidence type="ECO:0008006" key="3">
    <source>
        <dbReference type="Google" id="ProtNLM"/>
    </source>
</evidence>
<comment type="caution">
    <text evidence="1">The sequence shown here is derived from an EMBL/GenBank/DDBJ whole genome shotgun (WGS) entry which is preliminary data.</text>
</comment>
<reference evidence="1 2" key="2">
    <citation type="submission" date="2018-05" db="EMBL/GenBank/DDBJ databases">
        <authorList>
            <person name="Lanie J.A."/>
            <person name="Ng W.-L."/>
            <person name="Kazmierczak K.M."/>
            <person name="Andrzejewski T.M."/>
            <person name="Davidsen T.M."/>
            <person name="Wayne K.J."/>
            <person name="Tettelin H."/>
            <person name="Glass J.I."/>
            <person name="Rusch D."/>
            <person name="Podicherti R."/>
            <person name="Tsui H.-C.T."/>
            <person name="Winkler M.E."/>
        </authorList>
    </citation>
    <scope>NUCLEOTIDE SEQUENCE [LARGE SCALE GENOMIC DNA]</scope>
    <source>
        <strain evidence="1 2">C305</strain>
    </source>
</reference>
<name>A0A2U2XD87_9FLAO</name>